<evidence type="ECO:0000256" key="3">
    <source>
        <dbReference type="ARBA" id="ARBA00023002"/>
    </source>
</evidence>
<evidence type="ECO:0000256" key="1">
    <source>
        <dbReference type="ARBA" id="ARBA00022434"/>
    </source>
</evidence>
<evidence type="ECO:0000256" key="4">
    <source>
        <dbReference type="ARBA" id="ARBA00023004"/>
    </source>
</evidence>
<dbReference type="SUPFAM" id="SSF47240">
    <property type="entry name" value="Ferritin-like"/>
    <property type="match status" value="1"/>
</dbReference>
<dbReference type="GO" id="GO:0006826">
    <property type="term" value="P:iron ion transport"/>
    <property type="evidence" value="ECO:0007669"/>
    <property type="project" value="InterPro"/>
</dbReference>
<dbReference type="EC" id="1.16.3.2" evidence="6"/>
<dbReference type="GO" id="GO:0004322">
    <property type="term" value="F:ferroxidase activity"/>
    <property type="evidence" value="ECO:0007669"/>
    <property type="project" value="TreeGrafter"/>
</dbReference>
<gene>
    <name evidence="6" type="primary">ftnA_8</name>
    <name evidence="6" type="ORF">SDC9_41839</name>
</gene>
<keyword evidence="4" id="KW-0408">Iron</keyword>
<accession>A0A644VWN3</accession>
<dbReference type="InterPro" id="IPR001519">
    <property type="entry name" value="Ferritin"/>
</dbReference>
<reference evidence="6" key="1">
    <citation type="submission" date="2019-08" db="EMBL/GenBank/DDBJ databases">
        <authorList>
            <person name="Kucharzyk K."/>
            <person name="Murdoch R.W."/>
            <person name="Higgins S."/>
            <person name="Loffler F."/>
        </authorList>
    </citation>
    <scope>NUCLEOTIDE SEQUENCE</scope>
</reference>
<name>A0A644VWN3_9ZZZZ</name>
<dbReference type="GO" id="GO:0006879">
    <property type="term" value="P:intracellular iron ion homeostasis"/>
    <property type="evidence" value="ECO:0007669"/>
    <property type="project" value="UniProtKB-KW"/>
</dbReference>
<dbReference type="InterPro" id="IPR009078">
    <property type="entry name" value="Ferritin-like_SF"/>
</dbReference>
<dbReference type="PROSITE" id="PS50905">
    <property type="entry name" value="FERRITIN_LIKE"/>
    <property type="match status" value="1"/>
</dbReference>
<dbReference type="InterPro" id="IPR012347">
    <property type="entry name" value="Ferritin-like"/>
</dbReference>
<dbReference type="PANTHER" id="PTHR11431:SF127">
    <property type="entry name" value="BACTERIAL NON-HEME FERRITIN"/>
    <property type="match status" value="1"/>
</dbReference>
<keyword evidence="2" id="KW-0479">Metal-binding</keyword>
<dbReference type="GO" id="GO:0008199">
    <property type="term" value="F:ferric iron binding"/>
    <property type="evidence" value="ECO:0007669"/>
    <property type="project" value="InterPro"/>
</dbReference>
<comment type="caution">
    <text evidence="6">The sequence shown here is derived from an EMBL/GenBank/DDBJ whole genome shotgun (WGS) entry which is preliminary data.</text>
</comment>
<dbReference type="Pfam" id="PF00210">
    <property type="entry name" value="Ferritin"/>
    <property type="match status" value="1"/>
</dbReference>
<dbReference type="GO" id="GO:0005829">
    <property type="term" value="C:cytosol"/>
    <property type="evidence" value="ECO:0007669"/>
    <property type="project" value="TreeGrafter"/>
</dbReference>
<keyword evidence="3 6" id="KW-0560">Oxidoreductase</keyword>
<evidence type="ECO:0000313" key="6">
    <source>
        <dbReference type="EMBL" id="MPL95667.1"/>
    </source>
</evidence>
<evidence type="ECO:0000259" key="5">
    <source>
        <dbReference type="PROSITE" id="PS50905"/>
    </source>
</evidence>
<dbReference type="FunFam" id="1.20.1260.10:FF:000001">
    <property type="entry name" value="Non-heme ferritin"/>
    <property type="match status" value="1"/>
</dbReference>
<dbReference type="InterPro" id="IPR008331">
    <property type="entry name" value="Ferritin_DPS_dom"/>
</dbReference>
<dbReference type="PANTHER" id="PTHR11431">
    <property type="entry name" value="FERRITIN"/>
    <property type="match status" value="1"/>
</dbReference>
<dbReference type="InterPro" id="IPR041719">
    <property type="entry name" value="Ferritin_prok"/>
</dbReference>
<dbReference type="GO" id="GO:0042802">
    <property type="term" value="F:identical protein binding"/>
    <property type="evidence" value="ECO:0007669"/>
    <property type="project" value="UniProtKB-ARBA"/>
</dbReference>
<organism evidence="6">
    <name type="scientific">bioreactor metagenome</name>
    <dbReference type="NCBI Taxonomy" id="1076179"/>
    <lineage>
        <taxon>unclassified sequences</taxon>
        <taxon>metagenomes</taxon>
        <taxon>ecological metagenomes</taxon>
    </lineage>
</organism>
<dbReference type="CDD" id="cd01055">
    <property type="entry name" value="Nonheme_Ferritin"/>
    <property type="match status" value="1"/>
</dbReference>
<dbReference type="InterPro" id="IPR009040">
    <property type="entry name" value="Ferritin-like_diiron"/>
</dbReference>
<dbReference type="EMBL" id="VSSQ01000477">
    <property type="protein sequence ID" value="MPL95667.1"/>
    <property type="molecule type" value="Genomic_DNA"/>
</dbReference>
<dbReference type="AlphaFoldDB" id="A0A644VWN3"/>
<dbReference type="Gene3D" id="1.20.1260.10">
    <property type="match status" value="1"/>
</dbReference>
<protein>
    <submittedName>
        <fullName evidence="6">Bacterial non-heme ferritin</fullName>
        <ecNumber evidence="6">1.16.3.2</ecNumber>
    </submittedName>
</protein>
<dbReference type="GO" id="GO:0008198">
    <property type="term" value="F:ferrous iron binding"/>
    <property type="evidence" value="ECO:0007669"/>
    <property type="project" value="TreeGrafter"/>
</dbReference>
<sequence length="171" mass="19820">MKFNKKVEEILNKQVNAEFWSAFMYLSMSAWFENQGLKGMANWMRVQYLEETSHAMKIHDFIISRGGEAKLAAIDAVPTDWKNITEVFEETYKHECKVTEMIHNCYNVAAAEKDHATTNMLQWFIDEQVEEEQNVIEILDQLKLIGDKGQGVFMLNKELSTRVFVDATKTA</sequence>
<evidence type="ECO:0000256" key="2">
    <source>
        <dbReference type="ARBA" id="ARBA00022723"/>
    </source>
</evidence>
<feature type="domain" description="Ferritin-like diiron" evidence="5">
    <location>
        <begin position="1"/>
        <end position="146"/>
    </location>
</feature>
<proteinExistence type="predicted"/>
<keyword evidence="1" id="KW-0409">Iron storage</keyword>